<dbReference type="Proteomes" id="UP000729402">
    <property type="component" value="Unassembled WGS sequence"/>
</dbReference>
<comment type="caution">
    <text evidence="1">The sequence shown here is derived from an EMBL/GenBank/DDBJ whole genome shotgun (WGS) entry which is preliminary data.</text>
</comment>
<dbReference type="EMBL" id="JAAALK010000285">
    <property type="protein sequence ID" value="KAG8066114.1"/>
    <property type="molecule type" value="Genomic_DNA"/>
</dbReference>
<gene>
    <name evidence="1" type="ORF">GUJ93_ZPchr0004g39369</name>
</gene>
<accession>A0A8J5T0Z5</accession>
<keyword evidence="2" id="KW-1185">Reference proteome</keyword>
<protein>
    <submittedName>
        <fullName evidence="1">Uncharacterized protein</fullName>
    </submittedName>
</protein>
<sequence>MPSLHYDLAGGMPNPYCSLVSHPPGHPHALTYEHTLYRPYRLVGWSPCNPRALARRGRHHCRCDLEITAATPLSRHGRRHCGRNLGLYSLVACHAAASISCPSIPVDPPSLDVCTVEVQMNRR</sequence>
<organism evidence="1 2">
    <name type="scientific">Zizania palustris</name>
    <name type="common">Northern wild rice</name>
    <dbReference type="NCBI Taxonomy" id="103762"/>
    <lineage>
        <taxon>Eukaryota</taxon>
        <taxon>Viridiplantae</taxon>
        <taxon>Streptophyta</taxon>
        <taxon>Embryophyta</taxon>
        <taxon>Tracheophyta</taxon>
        <taxon>Spermatophyta</taxon>
        <taxon>Magnoliopsida</taxon>
        <taxon>Liliopsida</taxon>
        <taxon>Poales</taxon>
        <taxon>Poaceae</taxon>
        <taxon>BOP clade</taxon>
        <taxon>Oryzoideae</taxon>
        <taxon>Oryzeae</taxon>
        <taxon>Zizaniinae</taxon>
        <taxon>Zizania</taxon>
    </lineage>
</organism>
<dbReference type="AlphaFoldDB" id="A0A8J5T0Z5"/>
<name>A0A8J5T0Z5_ZIZPA</name>
<reference evidence="1" key="2">
    <citation type="submission" date="2021-02" db="EMBL/GenBank/DDBJ databases">
        <authorList>
            <person name="Kimball J.A."/>
            <person name="Haas M.W."/>
            <person name="Macchietto M."/>
            <person name="Kono T."/>
            <person name="Duquette J."/>
            <person name="Shao M."/>
        </authorList>
    </citation>
    <scope>NUCLEOTIDE SEQUENCE</scope>
    <source>
        <tissue evidence="1">Fresh leaf tissue</tissue>
    </source>
</reference>
<evidence type="ECO:0000313" key="1">
    <source>
        <dbReference type="EMBL" id="KAG8066114.1"/>
    </source>
</evidence>
<proteinExistence type="predicted"/>
<evidence type="ECO:0000313" key="2">
    <source>
        <dbReference type="Proteomes" id="UP000729402"/>
    </source>
</evidence>
<reference evidence="1" key="1">
    <citation type="journal article" date="2021" name="bioRxiv">
        <title>Whole Genome Assembly and Annotation of Northern Wild Rice, Zizania palustris L., Supports a Whole Genome Duplication in the Zizania Genus.</title>
        <authorList>
            <person name="Haas M."/>
            <person name="Kono T."/>
            <person name="Macchietto M."/>
            <person name="Millas R."/>
            <person name="McGilp L."/>
            <person name="Shao M."/>
            <person name="Duquette J."/>
            <person name="Hirsch C.N."/>
            <person name="Kimball J."/>
        </authorList>
    </citation>
    <scope>NUCLEOTIDE SEQUENCE</scope>
    <source>
        <tissue evidence="1">Fresh leaf tissue</tissue>
    </source>
</reference>